<organism evidence="1 2">
    <name type="scientific">Niallia taxi</name>
    <dbReference type="NCBI Taxonomy" id="2499688"/>
    <lineage>
        <taxon>Bacteria</taxon>
        <taxon>Bacillati</taxon>
        <taxon>Bacillota</taxon>
        <taxon>Bacilli</taxon>
        <taxon>Bacillales</taxon>
        <taxon>Bacillaceae</taxon>
        <taxon>Niallia</taxon>
    </lineage>
</organism>
<reference evidence="1 2" key="1">
    <citation type="submission" date="2019-01" db="EMBL/GenBank/DDBJ databases">
        <title>Bacillus sp. M5HDSG1-1, whole genome shotgun sequence.</title>
        <authorList>
            <person name="Tuo L."/>
        </authorList>
    </citation>
    <scope>NUCLEOTIDE SEQUENCE [LARGE SCALE GENOMIC DNA]</scope>
    <source>
        <strain evidence="1 2">M5HDSG1-1</strain>
    </source>
</reference>
<evidence type="ECO:0000313" key="1">
    <source>
        <dbReference type="EMBL" id="RVT67660.1"/>
    </source>
</evidence>
<protein>
    <submittedName>
        <fullName evidence="1">Phage head-tail adapter protein</fullName>
    </submittedName>
</protein>
<sequence length="112" mass="12843">MSKRQYNTRITFYEYVANDGPEPGEKIKSVLYGCWAGIEEVWTKDLVLAKANGTLSDLTIKIRDPRGTYRPSNKHYVSIQSPEYAGQHFNIKHVSPDIRNKREIRIVAEVSS</sequence>
<dbReference type="NCBIfam" id="TIGR01563">
    <property type="entry name" value="gp16_SPP1"/>
    <property type="match status" value="1"/>
</dbReference>
<dbReference type="EMBL" id="RZTZ01000001">
    <property type="protein sequence ID" value="RVT67660.1"/>
    <property type="molecule type" value="Genomic_DNA"/>
</dbReference>
<dbReference type="Proteomes" id="UP000288024">
    <property type="component" value="Unassembled WGS sequence"/>
</dbReference>
<dbReference type="InterPro" id="IPR038666">
    <property type="entry name" value="SSP1_head-tail_sf"/>
</dbReference>
<evidence type="ECO:0000313" key="2">
    <source>
        <dbReference type="Proteomes" id="UP000288024"/>
    </source>
</evidence>
<proteinExistence type="predicted"/>
<dbReference type="Pfam" id="PF05521">
    <property type="entry name" value="Phage_HCP"/>
    <property type="match status" value="1"/>
</dbReference>
<dbReference type="InterPro" id="IPR008767">
    <property type="entry name" value="Phage_SPP1_head-tail_adaptor"/>
</dbReference>
<keyword evidence="2" id="KW-1185">Reference proteome</keyword>
<dbReference type="AlphaFoldDB" id="A0A437KHW0"/>
<name>A0A437KHW0_9BACI</name>
<accession>A0A437KHW0</accession>
<dbReference type="Gene3D" id="2.40.10.270">
    <property type="entry name" value="Bacteriophage SPP1 head-tail adaptor protein"/>
    <property type="match status" value="1"/>
</dbReference>
<dbReference type="RefSeq" id="WP_127736202.1">
    <property type="nucleotide sequence ID" value="NZ_RZTZ01000001.1"/>
</dbReference>
<gene>
    <name evidence="1" type="ORF">EM808_04075</name>
</gene>
<comment type="caution">
    <text evidence="1">The sequence shown here is derived from an EMBL/GenBank/DDBJ whole genome shotgun (WGS) entry which is preliminary data.</text>
</comment>